<comment type="caution">
    <text evidence="1">The sequence shown here is derived from an EMBL/GenBank/DDBJ whole genome shotgun (WGS) entry which is preliminary data.</text>
</comment>
<proteinExistence type="predicted"/>
<evidence type="ECO:0000313" key="1">
    <source>
        <dbReference type="EMBL" id="NER16587.1"/>
    </source>
</evidence>
<organism evidence="1 2">
    <name type="scientific">Spongiivirga citrea</name>
    <dbReference type="NCBI Taxonomy" id="1481457"/>
    <lineage>
        <taxon>Bacteria</taxon>
        <taxon>Pseudomonadati</taxon>
        <taxon>Bacteroidota</taxon>
        <taxon>Flavobacteriia</taxon>
        <taxon>Flavobacteriales</taxon>
        <taxon>Flavobacteriaceae</taxon>
        <taxon>Spongiivirga</taxon>
    </lineage>
</organism>
<dbReference type="EMBL" id="JAABOQ010000002">
    <property type="protein sequence ID" value="NER16587.1"/>
    <property type="molecule type" value="Genomic_DNA"/>
</dbReference>
<dbReference type="Proteomes" id="UP000474296">
    <property type="component" value="Unassembled WGS sequence"/>
</dbReference>
<evidence type="ECO:0000313" key="2">
    <source>
        <dbReference type="Proteomes" id="UP000474296"/>
    </source>
</evidence>
<gene>
    <name evidence="1" type="ORF">GWK10_05160</name>
</gene>
<keyword evidence="2" id="KW-1185">Reference proteome</keyword>
<dbReference type="AlphaFoldDB" id="A0A6M0CMA3"/>
<name>A0A6M0CMA3_9FLAO</name>
<reference evidence="1 2" key="1">
    <citation type="submission" date="2020-01" db="EMBL/GenBank/DDBJ databases">
        <title>Spongiivirga citrea KCTC 32990T.</title>
        <authorList>
            <person name="Wang G."/>
        </authorList>
    </citation>
    <scope>NUCLEOTIDE SEQUENCE [LARGE SCALE GENOMIC DNA]</scope>
    <source>
        <strain evidence="1 2">KCTC 32990</strain>
    </source>
</reference>
<accession>A0A6M0CMA3</accession>
<sequence>MINNKVLVFPLTLIFTFITVGLTLAQKGFNEEGLPTVKIDLDKGTVSGEFPFDEYIKIQVTSKENKLLEDLSIFKVVYVRKTKVVDVKELKRWIRKKERKKKRDKAQESKPVVFSKKVEPITINIKSKEKSPNLYEGIIQPLLPDRSYNLIFTKKLNSRQINVFYEVLNLIANGKKNEASILFNKKIKSLDVQSEPQMPVSVMSSFEYLRDTLSHQLQGILSLHSKALKDSPSEVSAPDIEKYIGMLTTKKIPSSDFSQTMFGYTKSGGKSNYQVLHGLKAIGSDTIVNVLEIQKRRKNLKMSYGIVKKLDKNFIDLISHYAANEELGGFYREVILNLKNSLRHNDSIMNILSKKSEKLVSQYYSYSTTVTNNSISKQDDDGGLAYLVPDIGFVNAWGKDQVGEIEYVGRPYLGLNWHVNGYNKNKKLSQLAKKRFWSRFSVSAGITLGSIDEGGYKDLFNGLSVSTGINIRAAKNVRLGIGSLILRYDRNPILVREGMAFLPYFSISFDNKFFGDFAIFNKIFN</sequence>
<protein>
    <submittedName>
        <fullName evidence="1">Uncharacterized protein</fullName>
    </submittedName>
</protein>